<comment type="caution">
    <text evidence="1">The sequence shown here is derived from an EMBL/GenBank/DDBJ whole genome shotgun (WGS) entry which is preliminary data.</text>
</comment>
<dbReference type="SUPFAM" id="SSF56784">
    <property type="entry name" value="HAD-like"/>
    <property type="match status" value="1"/>
</dbReference>
<protein>
    <submittedName>
        <fullName evidence="1">HAD family hydrolase</fullName>
        <ecNumber evidence="1">3.1.3.-</ecNumber>
    </submittedName>
</protein>
<dbReference type="InterPro" id="IPR023214">
    <property type="entry name" value="HAD_sf"/>
</dbReference>
<dbReference type="PANTHER" id="PTHR10000">
    <property type="entry name" value="PHOSPHOSERINE PHOSPHATASE"/>
    <property type="match status" value="1"/>
</dbReference>
<keyword evidence="2" id="KW-1185">Reference proteome</keyword>
<evidence type="ECO:0000313" key="2">
    <source>
        <dbReference type="Proteomes" id="UP001597338"/>
    </source>
</evidence>
<gene>
    <name evidence="1" type="ORF">ACFSL2_00720</name>
</gene>
<dbReference type="PANTHER" id="PTHR10000:SF8">
    <property type="entry name" value="HAD SUPERFAMILY HYDROLASE-LIKE, TYPE 3"/>
    <property type="match status" value="1"/>
</dbReference>
<dbReference type="EC" id="3.1.3.-" evidence="1"/>
<accession>A0ABW4V3Y1</accession>
<reference evidence="2" key="1">
    <citation type="journal article" date="2019" name="Int. J. Syst. Evol. Microbiol.">
        <title>The Global Catalogue of Microorganisms (GCM) 10K type strain sequencing project: providing services to taxonomists for standard genome sequencing and annotation.</title>
        <authorList>
            <consortium name="The Broad Institute Genomics Platform"/>
            <consortium name="The Broad Institute Genome Sequencing Center for Infectious Disease"/>
            <person name="Wu L."/>
            <person name="Ma J."/>
        </authorList>
    </citation>
    <scope>NUCLEOTIDE SEQUENCE [LARGE SCALE GENOMIC DNA]</scope>
    <source>
        <strain evidence="2">CCM 7043</strain>
    </source>
</reference>
<dbReference type="EMBL" id="JBHUHF010000001">
    <property type="protein sequence ID" value="MFD2024025.1"/>
    <property type="molecule type" value="Genomic_DNA"/>
</dbReference>
<proteinExistence type="predicted"/>
<name>A0ABW4V3Y1_9MICO</name>
<sequence>MSRPAARLITLDVDGTLLETGTTVPEVTARAVAAVRKAGHHVALTTSHPLIGVLPVAHSLAISGVWIVGSNGAITAYASPSVPGGFRVHAARTFDVDPVVHLARTRIPRVKIAVELAGWGWRVNQPFDPGHLDGQQHVVADLGELWATPATRMVLCAPGIGALVEPLRQLGLTPSAAGLGWVDLTPRGPSTASALETLREHLDVPPERTVAIGDSWTDVAMLQWAAYPIAMGNAPTAVKALAKHVTGPVGRHGAADALRALLDTDASRPATVHA</sequence>
<dbReference type="RefSeq" id="WP_377179128.1">
    <property type="nucleotide sequence ID" value="NZ_JBHUHF010000001.1"/>
</dbReference>
<dbReference type="GO" id="GO:0016787">
    <property type="term" value="F:hydrolase activity"/>
    <property type="evidence" value="ECO:0007669"/>
    <property type="project" value="UniProtKB-KW"/>
</dbReference>
<dbReference type="InterPro" id="IPR036412">
    <property type="entry name" value="HAD-like_sf"/>
</dbReference>
<dbReference type="Proteomes" id="UP001597338">
    <property type="component" value="Unassembled WGS sequence"/>
</dbReference>
<evidence type="ECO:0000313" key="1">
    <source>
        <dbReference type="EMBL" id="MFD2024025.1"/>
    </source>
</evidence>
<keyword evidence="1" id="KW-0378">Hydrolase</keyword>
<dbReference type="Gene3D" id="3.40.50.1000">
    <property type="entry name" value="HAD superfamily/HAD-like"/>
    <property type="match status" value="2"/>
</dbReference>
<organism evidence="1 2">
    <name type="scientific">Promicromonospora aerolata</name>
    <dbReference type="NCBI Taxonomy" id="195749"/>
    <lineage>
        <taxon>Bacteria</taxon>
        <taxon>Bacillati</taxon>
        <taxon>Actinomycetota</taxon>
        <taxon>Actinomycetes</taxon>
        <taxon>Micrococcales</taxon>
        <taxon>Promicromonosporaceae</taxon>
        <taxon>Promicromonospora</taxon>
    </lineage>
</organism>
<dbReference type="Pfam" id="PF08282">
    <property type="entry name" value="Hydrolase_3"/>
    <property type="match status" value="2"/>
</dbReference>